<feature type="compositionally biased region" description="Basic residues" evidence="3">
    <location>
        <begin position="347"/>
        <end position="359"/>
    </location>
</feature>
<proteinExistence type="predicted"/>
<feature type="region of interest" description="Disordered" evidence="3">
    <location>
        <begin position="13"/>
        <end position="99"/>
    </location>
</feature>
<accession>A0AAF0W952</accession>
<evidence type="ECO:0000256" key="3">
    <source>
        <dbReference type="SAM" id="MobiDB-lite"/>
    </source>
</evidence>
<keyword evidence="2" id="KW-0539">Nucleus</keyword>
<sequence length="684" mass="77323">MDLEIDLLDDILADNATKNARPSGKFRPKAKPKPRKESFAPSQSAQPVIISEHESKNASENTLDDTIIIPPLDDNKNSKSTSLPTEHLPDKENDGSTGGSHLDALLSGITGDYNSSFGNVKGKKMFKIISFNSKASIFIICSETETTYVDSSRNEEVILDSARDTSVHHGMQRFNTSSFCLDYELPASLDTFHEEFTSNTDGYFQVGNTSPFLETQNITTEFTSRTGRHTEKLQPKPKLQNQEETHCSTVHNPDNVPPVPSQTDNFDEGSIPAVPLDDMIDFSSMEFDDSVPTDPAPEISGFVVTSHTEEQNIVPDPSDVGRTDTGLEHSVEHLILSTSGLEEKHGRSSKRLKKKKHVHQLVDEPEEHDLETGQLTAEYPKGSAVTEDDHTDKDYLLEDDRPNKKVRGKSKKLVAEKEKTVRKRKKANEASKQPTKTSKKKFSHSTRRRGRFDKDWLKTPEDELEISDLPLKDIILLGEYREWMAKKNPETSQTPPVTNHRFASEHEQEFNDEHENVAVQDNGTYFNYQSHMKKTPRGKWTKQDTELFYQALQQFGTDLTMITQLFPGRTRNQIKLKYKKEERDHPMRLHDALTTRSKDHSHFQLIIDQVKKAVAERKQISETDDLDILPEEQPEGLPPEVNEGTKSAEVEGPVEDEGPAATGPVESSDSDDDEKRWSQFRSDL</sequence>
<feature type="compositionally biased region" description="Basic residues" evidence="3">
    <location>
        <begin position="437"/>
        <end position="449"/>
    </location>
</feature>
<evidence type="ECO:0000313" key="6">
    <source>
        <dbReference type="Proteomes" id="UP000077755"/>
    </source>
</evidence>
<dbReference type="Proteomes" id="UP000077755">
    <property type="component" value="Chromosome 1"/>
</dbReference>
<reference evidence="5" key="2">
    <citation type="submission" date="2022-03" db="EMBL/GenBank/DDBJ databases">
        <title>Draft title - Genomic analysis of global carrot germplasm unveils the trajectory of domestication and the origin of high carotenoid orange carrot.</title>
        <authorList>
            <person name="Iorizzo M."/>
            <person name="Ellison S."/>
            <person name="Senalik D."/>
            <person name="Macko-Podgorni A."/>
            <person name="Grzebelus D."/>
            <person name="Bostan H."/>
            <person name="Rolling W."/>
            <person name="Curaba J."/>
            <person name="Simon P."/>
        </authorList>
    </citation>
    <scope>NUCLEOTIDE SEQUENCE</scope>
    <source>
        <tissue evidence="5">Leaf</tissue>
    </source>
</reference>
<reference evidence="5" key="1">
    <citation type="journal article" date="2016" name="Nat. Genet.">
        <title>A high-quality carrot genome assembly provides new insights into carotenoid accumulation and asterid genome evolution.</title>
        <authorList>
            <person name="Iorizzo M."/>
            <person name="Ellison S."/>
            <person name="Senalik D."/>
            <person name="Zeng P."/>
            <person name="Satapoomin P."/>
            <person name="Huang J."/>
            <person name="Bowman M."/>
            <person name="Iovene M."/>
            <person name="Sanseverino W."/>
            <person name="Cavagnaro P."/>
            <person name="Yildiz M."/>
            <person name="Macko-Podgorni A."/>
            <person name="Moranska E."/>
            <person name="Grzebelus E."/>
            <person name="Grzebelus D."/>
            <person name="Ashrafi H."/>
            <person name="Zheng Z."/>
            <person name="Cheng S."/>
            <person name="Spooner D."/>
            <person name="Van Deynze A."/>
            <person name="Simon P."/>
        </authorList>
    </citation>
    <scope>NUCLEOTIDE SEQUENCE</scope>
    <source>
        <tissue evidence="5">Leaf</tissue>
    </source>
</reference>
<protein>
    <recommendedName>
        <fullName evidence="4">HTH myb-type domain-containing protein</fullName>
    </recommendedName>
</protein>
<feature type="region of interest" description="Disordered" evidence="3">
    <location>
        <begin position="339"/>
        <end position="449"/>
    </location>
</feature>
<gene>
    <name evidence="5" type="ORF">DCAR_0104678</name>
</gene>
<feature type="compositionally biased region" description="Basic and acidic residues" evidence="3">
    <location>
        <begin position="673"/>
        <end position="684"/>
    </location>
</feature>
<feature type="compositionally biased region" description="Basic and acidic residues" evidence="3">
    <location>
        <begin position="387"/>
        <end position="403"/>
    </location>
</feature>
<dbReference type="AlphaFoldDB" id="A0AAF0W952"/>
<dbReference type="GO" id="GO:0005634">
    <property type="term" value="C:nucleus"/>
    <property type="evidence" value="ECO:0007669"/>
    <property type="project" value="UniProtKB-SubCell"/>
</dbReference>
<dbReference type="GO" id="GO:0001156">
    <property type="term" value="F:TFIIIC-class transcription factor complex binding"/>
    <property type="evidence" value="ECO:0007669"/>
    <property type="project" value="TreeGrafter"/>
</dbReference>
<evidence type="ECO:0000313" key="5">
    <source>
        <dbReference type="EMBL" id="WOG85489.1"/>
    </source>
</evidence>
<evidence type="ECO:0000256" key="1">
    <source>
        <dbReference type="ARBA" id="ARBA00004123"/>
    </source>
</evidence>
<name>A0AAF0W952_DAUCS</name>
<dbReference type="Pfam" id="PF15963">
    <property type="entry name" value="Myb_DNA-bind_7"/>
    <property type="match status" value="1"/>
</dbReference>
<feature type="region of interest" description="Disordered" evidence="3">
    <location>
        <begin position="621"/>
        <end position="684"/>
    </location>
</feature>
<organism evidence="5 6">
    <name type="scientific">Daucus carota subsp. sativus</name>
    <name type="common">Carrot</name>
    <dbReference type="NCBI Taxonomy" id="79200"/>
    <lineage>
        <taxon>Eukaryota</taxon>
        <taxon>Viridiplantae</taxon>
        <taxon>Streptophyta</taxon>
        <taxon>Embryophyta</taxon>
        <taxon>Tracheophyta</taxon>
        <taxon>Spermatophyta</taxon>
        <taxon>Magnoliopsida</taxon>
        <taxon>eudicotyledons</taxon>
        <taxon>Gunneridae</taxon>
        <taxon>Pentapetalae</taxon>
        <taxon>asterids</taxon>
        <taxon>campanulids</taxon>
        <taxon>Apiales</taxon>
        <taxon>Apiaceae</taxon>
        <taxon>Apioideae</taxon>
        <taxon>Scandiceae</taxon>
        <taxon>Daucinae</taxon>
        <taxon>Daucus</taxon>
        <taxon>Daucus sect. Daucus</taxon>
    </lineage>
</organism>
<dbReference type="SUPFAM" id="SSF46689">
    <property type="entry name" value="Homeodomain-like"/>
    <property type="match status" value="1"/>
</dbReference>
<feature type="compositionally biased region" description="Acidic residues" evidence="3">
    <location>
        <begin position="622"/>
        <end position="634"/>
    </location>
</feature>
<dbReference type="InterPro" id="IPR039467">
    <property type="entry name" value="TFIIIB_B''_Myb"/>
</dbReference>
<dbReference type="GO" id="GO:0000126">
    <property type="term" value="C:transcription factor TFIIIB complex"/>
    <property type="evidence" value="ECO:0007669"/>
    <property type="project" value="TreeGrafter"/>
</dbReference>
<evidence type="ECO:0000259" key="4">
    <source>
        <dbReference type="PROSITE" id="PS51294"/>
    </source>
</evidence>
<dbReference type="SMART" id="SM00717">
    <property type="entry name" value="SANT"/>
    <property type="match status" value="1"/>
</dbReference>
<dbReference type="InterPro" id="IPR009057">
    <property type="entry name" value="Homeodomain-like_sf"/>
</dbReference>
<dbReference type="GO" id="GO:0070898">
    <property type="term" value="P:RNA polymerase III preinitiation complex assembly"/>
    <property type="evidence" value="ECO:0007669"/>
    <property type="project" value="TreeGrafter"/>
</dbReference>
<dbReference type="InterPro" id="IPR001005">
    <property type="entry name" value="SANT/Myb"/>
</dbReference>
<dbReference type="PANTHER" id="PTHR22929">
    <property type="entry name" value="RNA POLYMERASE III TRANSCRIPTION INITIATION FACTOR B"/>
    <property type="match status" value="1"/>
</dbReference>
<dbReference type="EMBL" id="CP093343">
    <property type="protein sequence ID" value="WOG85489.1"/>
    <property type="molecule type" value="Genomic_DNA"/>
</dbReference>
<dbReference type="PANTHER" id="PTHR22929:SF0">
    <property type="entry name" value="TRANSCRIPTION FACTOR TFIIIB COMPONENT B'' HOMOLOG"/>
    <property type="match status" value="1"/>
</dbReference>
<feature type="compositionally biased region" description="Basic residues" evidence="3">
    <location>
        <begin position="24"/>
        <end position="34"/>
    </location>
</feature>
<comment type="subcellular location">
    <subcellularLocation>
        <location evidence="1">Nucleus</location>
    </subcellularLocation>
</comment>
<dbReference type="CDD" id="cd00167">
    <property type="entry name" value="SANT"/>
    <property type="match status" value="1"/>
</dbReference>
<dbReference type="InterPro" id="IPR017930">
    <property type="entry name" value="Myb_dom"/>
</dbReference>
<dbReference type="PROSITE" id="PS51294">
    <property type="entry name" value="HTH_MYB"/>
    <property type="match status" value="1"/>
</dbReference>
<dbReference type="Gene3D" id="1.10.10.60">
    <property type="entry name" value="Homeodomain-like"/>
    <property type="match status" value="1"/>
</dbReference>
<evidence type="ECO:0000256" key="2">
    <source>
        <dbReference type="ARBA" id="ARBA00023242"/>
    </source>
</evidence>
<keyword evidence="6" id="KW-1185">Reference proteome</keyword>
<feature type="domain" description="HTH myb-type" evidence="4">
    <location>
        <begin position="532"/>
        <end position="580"/>
    </location>
</feature>